<dbReference type="EMBL" id="CP146203">
    <property type="protein sequence ID" value="XBH21176.1"/>
    <property type="molecule type" value="Genomic_DNA"/>
</dbReference>
<dbReference type="Gene3D" id="3.90.245.10">
    <property type="entry name" value="Ribonucleoside hydrolase-like"/>
    <property type="match status" value="1"/>
</dbReference>
<dbReference type="SUPFAM" id="SSF53590">
    <property type="entry name" value="Nucleoside hydrolase"/>
    <property type="match status" value="1"/>
</dbReference>
<proteinExistence type="predicted"/>
<organism evidence="4">
    <name type="scientific">Jonesiaceae bacterium BS-20</name>
    <dbReference type="NCBI Taxonomy" id="3120821"/>
    <lineage>
        <taxon>Bacteria</taxon>
        <taxon>Bacillati</taxon>
        <taxon>Actinomycetota</taxon>
        <taxon>Actinomycetes</taxon>
        <taxon>Micrococcales</taxon>
        <taxon>Jonesiaceae</taxon>
    </lineage>
</organism>
<dbReference type="InterPro" id="IPR001910">
    <property type="entry name" value="Inosine/uridine_hydrolase_dom"/>
</dbReference>
<accession>A0AAU7DUR0</accession>
<dbReference type="InterPro" id="IPR036452">
    <property type="entry name" value="Ribo_hydro-like"/>
</dbReference>
<dbReference type="GO" id="GO:0006152">
    <property type="term" value="P:purine nucleoside catabolic process"/>
    <property type="evidence" value="ECO:0007669"/>
    <property type="project" value="TreeGrafter"/>
</dbReference>
<name>A0AAU7DUR0_9MICO</name>
<evidence type="ECO:0000259" key="3">
    <source>
        <dbReference type="Pfam" id="PF01156"/>
    </source>
</evidence>
<evidence type="ECO:0000313" key="4">
    <source>
        <dbReference type="EMBL" id="XBH21176.1"/>
    </source>
</evidence>
<dbReference type="PANTHER" id="PTHR12304">
    <property type="entry name" value="INOSINE-URIDINE PREFERRING NUCLEOSIDE HYDROLASE"/>
    <property type="match status" value="1"/>
</dbReference>
<dbReference type="Pfam" id="PF01156">
    <property type="entry name" value="IU_nuc_hydro"/>
    <property type="match status" value="1"/>
</dbReference>
<dbReference type="GO" id="GO:0005829">
    <property type="term" value="C:cytosol"/>
    <property type="evidence" value="ECO:0007669"/>
    <property type="project" value="TreeGrafter"/>
</dbReference>
<dbReference type="InterPro" id="IPR023186">
    <property type="entry name" value="IUNH"/>
</dbReference>
<protein>
    <submittedName>
        <fullName evidence="4">Nucleoside hydrolase</fullName>
    </submittedName>
</protein>
<gene>
    <name evidence="4" type="ORF">V5R04_13285</name>
</gene>
<dbReference type="CDD" id="cd02650">
    <property type="entry name" value="nuc_hydro_CaPnhB"/>
    <property type="match status" value="1"/>
</dbReference>
<keyword evidence="2" id="KW-0326">Glycosidase</keyword>
<evidence type="ECO:0000256" key="1">
    <source>
        <dbReference type="ARBA" id="ARBA00022801"/>
    </source>
</evidence>
<dbReference type="GO" id="GO:0008477">
    <property type="term" value="F:purine nucleosidase activity"/>
    <property type="evidence" value="ECO:0007669"/>
    <property type="project" value="TreeGrafter"/>
</dbReference>
<evidence type="ECO:0000256" key="2">
    <source>
        <dbReference type="ARBA" id="ARBA00023295"/>
    </source>
</evidence>
<reference evidence="4" key="1">
    <citation type="submission" date="2024-02" db="EMBL/GenBank/DDBJ databases">
        <title>Tomenella chthoni gen. nov. sp. nov., a member of the family Jonesiaceae isolated from bat guano.</title>
        <authorList>
            <person name="Miller S.L."/>
            <person name="King J."/>
            <person name="Sankaranarayanan K."/>
            <person name="Lawson P.A."/>
        </authorList>
    </citation>
    <scope>NUCLEOTIDE SEQUENCE</scope>
    <source>
        <strain evidence="4">BS-20</strain>
    </source>
</reference>
<feature type="domain" description="Inosine/uridine-preferring nucleoside hydrolase" evidence="3">
    <location>
        <begin position="9"/>
        <end position="305"/>
    </location>
</feature>
<dbReference type="PANTHER" id="PTHR12304:SF4">
    <property type="entry name" value="URIDINE NUCLEOSIDASE"/>
    <property type="match status" value="1"/>
</dbReference>
<dbReference type="AlphaFoldDB" id="A0AAU7DUR0"/>
<keyword evidence="1 4" id="KW-0378">Hydrolase</keyword>
<sequence>MSNQPARKIYLDCDPGIDDSLALGYLVASPLVELLGVGSVFGNTHATTGAQNACDWLSLMGAADVPVAIGATNPSHGEYHGGPTWIHGEHGTGTVVLPRSEKKPIDMSAAELIVDLARQHPGELELITVGPMTNIALALELEPELPRLVKHLTLMGGTALHPGNISPVTEANVGKDPESSRKVFAQPWPMTMVGLDVTLTNTFEEKHRQALLNSSSTAARTLAEVLDFYFDFHIGVFGRRCSALHDPLAAAIGAGGIKPQLAPVVNVEIDDTSGPGRGQTICSLGGKYLGYPEQEGAHCSVVLETGTDAAAHLVDILTTLP</sequence>